<keyword evidence="4" id="KW-0472">Membrane</keyword>
<dbReference type="FunFam" id="3.40.50.2300:FF:000870">
    <property type="match status" value="1"/>
</dbReference>
<reference evidence="8 9" key="1">
    <citation type="journal article" date="2007" name="Science">
        <title>Sea anemone genome reveals ancestral eumetazoan gene repertoire and genomic organization.</title>
        <authorList>
            <person name="Putnam N.H."/>
            <person name="Srivastava M."/>
            <person name="Hellsten U."/>
            <person name="Dirks B."/>
            <person name="Chapman J."/>
            <person name="Salamov A."/>
            <person name="Terry A."/>
            <person name="Shapiro H."/>
            <person name="Lindquist E."/>
            <person name="Kapitonov V.V."/>
            <person name="Jurka J."/>
            <person name="Genikhovich G."/>
            <person name="Grigoriev I.V."/>
            <person name="Lucas S.M."/>
            <person name="Steele R.E."/>
            <person name="Finnerty J.R."/>
            <person name="Technau U."/>
            <person name="Martindale M.Q."/>
            <person name="Rokhsar D.S."/>
        </authorList>
    </citation>
    <scope>NUCLEOTIDE SEQUENCE [LARGE SCALE GENOMIC DNA]</scope>
    <source>
        <strain evidence="9">CH2 X CH6</strain>
    </source>
</reference>
<keyword evidence="2" id="KW-0812">Transmembrane</keyword>
<dbReference type="InterPro" id="IPR000337">
    <property type="entry name" value="GPCR_3"/>
</dbReference>
<feature type="non-terminal residue" evidence="8">
    <location>
        <position position="1"/>
    </location>
</feature>
<dbReference type="PANTHER" id="PTHR24060">
    <property type="entry name" value="METABOTROPIC GLUTAMATE RECEPTOR"/>
    <property type="match status" value="1"/>
</dbReference>
<name>A7SVD5_NEMVE</name>
<evidence type="ECO:0000256" key="1">
    <source>
        <dbReference type="ARBA" id="ARBA00004141"/>
    </source>
</evidence>
<sequence length="55" mass="6276">YKAFFRTIPPDGQQARTISDIIEYFNWTYVAPLAVDSSYGRYGVDALIAQSQKRS</sequence>
<evidence type="ECO:0000259" key="7">
    <source>
        <dbReference type="Pfam" id="PF01094"/>
    </source>
</evidence>
<feature type="domain" description="Receptor ligand binding region" evidence="7">
    <location>
        <begin position="1"/>
        <end position="55"/>
    </location>
</feature>
<evidence type="ECO:0000313" key="9">
    <source>
        <dbReference type="Proteomes" id="UP000001593"/>
    </source>
</evidence>
<dbReference type="AlphaFoldDB" id="A7SVD5"/>
<dbReference type="SUPFAM" id="SSF53822">
    <property type="entry name" value="Periplasmic binding protein-like I"/>
    <property type="match status" value="1"/>
</dbReference>
<dbReference type="eggNOG" id="KOG1056">
    <property type="taxonomic scope" value="Eukaryota"/>
</dbReference>
<protein>
    <recommendedName>
        <fullName evidence="7">Receptor ligand binding region domain-containing protein</fullName>
    </recommendedName>
</protein>
<keyword evidence="3" id="KW-1133">Transmembrane helix</keyword>
<evidence type="ECO:0000256" key="5">
    <source>
        <dbReference type="ARBA" id="ARBA00023170"/>
    </source>
</evidence>
<keyword evidence="6" id="KW-0325">Glycoprotein</keyword>
<dbReference type="STRING" id="45351.A7SVD5"/>
<gene>
    <name evidence="8" type="ORF">NEMVEDRAFT_v1g19898</name>
</gene>
<dbReference type="PRINTS" id="PR00248">
    <property type="entry name" value="GPCRMGR"/>
</dbReference>
<evidence type="ECO:0000256" key="2">
    <source>
        <dbReference type="ARBA" id="ARBA00022692"/>
    </source>
</evidence>
<dbReference type="InterPro" id="IPR028082">
    <property type="entry name" value="Peripla_BP_I"/>
</dbReference>
<organism evidence="8 9">
    <name type="scientific">Nematostella vectensis</name>
    <name type="common">Starlet sea anemone</name>
    <dbReference type="NCBI Taxonomy" id="45351"/>
    <lineage>
        <taxon>Eukaryota</taxon>
        <taxon>Metazoa</taxon>
        <taxon>Cnidaria</taxon>
        <taxon>Anthozoa</taxon>
        <taxon>Hexacorallia</taxon>
        <taxon>Actiniaria</taxon>
        <taxon>Edwardsiidae</taxon>
        <taxon>Nematostella</taxon>
    </lineage>
</organism>
<keyword evidence="5" id="KW-0675">Receptor</keyword>
<dbReference type="EMBL" id="DS469832">
    <property type="protein sequence ID" value="EDO32330.1"/>
    <property type="molecule type" value="Genomic_DNA"/>
</dbReference>
<dbReference type="GO" id="GO:0016020">
    <property type="term" value="C:membrane"/>
    <property type="evidence" value="ECO:0007669"/>
    <property type="project" value="UniProtKB-SubCell"/>
</dbReference>
<dbReference type="Gene3D" id="3.40.50.2300">
    <property type="match status" value="1"/>
</dbReference>
<dbReference type="InParanoid" id="A7SVD5"/>
<dbReference type="GO" id="GO:0004930">
    <property type="term" value="F:G protein-coupled receptor activity"/>
    <property type="evidence" value="ECO:0007669"/>
    <property type="project" value="InterPro"/>
</dbReference>
<comment type="subcellular location">
    <subcellularLocation>
        <location evidence="1">Membrane</location>
        <topology evidence="1">Multi-pass membrane protein</topology>
    </subcellularLocation>
</comment>
<proteinExistence type="predicted"/>
<evidence type="ECO:0000256" key="4">
    <source>
        <dbReference type="ARBA" id="ARBA00023136"/>
    </source>
</evidence>
<dbReference type="Proteomes" id="UP000001593">
    <property type="component" value="Unassembled WGS sequence"/>
</dbReference>
<evidence type="ECO:0000256" key="6">
    <source>
        <dbReference type="ARBA" id="ARBA00023180"/>
    </source>
</evidence>
<accession>A7SVD5</accession>
<dbReference type="InterPro" id="IPR001828">
    <property type="entry name" value="ANF_lig-bd_rcpt"/>
</dbReference>
<dbReference type="InterPro" id="IPR050726">
    <property type="entry name" value="mGluR"/>
</dbReference>
<dbReference type="Pfam" id="PF01094">
    <property type="entry name" value="ANF_receptor"/>
    <property type="match status" value="1"/>
</dbReference>
<evidence type="ECO:0000313" key="8">
    <source>
        <dbReference type="EMBL" id="EDO32330.1"/>
    </source>
</evidence>
<dbReference type="HOGENOM" id="CLU_213575_0_0_1"/>
<feature type="non-terminal residue" evidence="8">
    <location>
        <position position="55"/>
    </location>
</feature>
<keyword evidence="9" id="KW-1185">Reference proteome</keyword>
<evidence type="ECO:0000256" key="3">
    <source>
        <dbReference type="ARBA" id="ARBA00022989"/>
    </source>
</evidence>
<dbReference type="PhylomeDB" id="A7SVD5"/>